<name>A0A9W4MDF2_9ACTN</name>
<dbReference type="EMBL" id="CAJVAX010000019">
    <property type="protein sequence ID" value="CAG7650938.1"/>
    <property type="molecule type" value="Genomic_DNA"/>
</dbReference>
<evidence type="ECO:0000256" key="1">
    <source>
        <dbReference type="SAM" id="MobiDB-lite"/>
    </source>
</evidence>
<sequence>MARHLAGDNRRRPGGERQRRLRARDDGRHQHMAVRPGPRLTLAVAPRPRREPSAPRPQREPPRWPRHPGHRVRPP</sequence>
<proteinExistence type="predicted"/>
<reference evidence="2" key="1">
    <citation type="submission" date="2021-06" db="EMBL/GenBank/DDBJ databases">
        <authorList>
            <person name="Arsene-Ploetze F."/>
        </authorList>
    </citation>
    <scope>NUCLEOTIDE SEQUENCE</scope>
    <source>
        <strain evidence="2">SBRY1</strain>
    </source>
</reference>
<feature type="region of interest" description="Disordered" evidence="1">
    <location>
        <begin position="1"/>
        <end position="75"/>
    </location>
</feature>
<dbReference type="AlphaFoldDB" id="A0A9W4MDF2"/>
<keyword evidence="3" id="KW-1185">Reference proteome</keyword>
<protein>
    <submittedName>
        <fullName evidence="2">Uncharacterized protein</fullName>
    </submittedName>
</protein>
<feature type="compositionally biased region" description="Basic and acidic residues" evidence="1">
    <location>
        <begin position="1"/>
        <end position="29"/>
    </location>
</feature>
<gene>
    <name evidence="2" type="ORF">SBRY_50483</name>
</gene>
<evidence type="ECO:0000313" key="2">
    <source>
        <dbReference type="EMBL" id="CAG7650938.1"/>
    </source>
</evidence>
<accession>A0A9W4MDF2</accession>
<dbReference type="Proteomes" id="UP001153328">
    <property type="component" value="Unassembled WGS sequence"/>
</dbReference>
<evidence type="ECO:0000313" key="3">
    <source>
        <dbReference type="Proteomes" id="UP001153328"/>
    </source>
</evidence>
<organism evidence="2 3">
    <name type="scientific">Actinacidiphila bryophytorum</name>
    <dbReference type="NCBI Taxonomy" id="1436133"/>
    <lineage>
        <taxon>Bacteria</taxon>
        <taxon>Bacillati</taxon>
        <taxon>Actinomycetota</taxon>
        <taxon>Actinomycetes</taxon>
        <taxon>Kitasatosporales</taxon>
        <taxon>Streptomycetaceae</taxon>
        <taxon>Actinacidiphila</taxon>
    </lineage>
</organism>
<feature type="compositionally biased region" description="Basic and acidic residues" evidence="1">
    <location>
        <begin position="48"/>
        <end position="63"/>
    </location>
</feature>
<feature type="compositionally biased region" description="Basic residues" evidence="1">
    <location>
        <begin position="64"/>
        <end position="75"/>
    </location>
</feature>
<comment type="caution">
    <text evidence="2">The sequence shown here is derived from an EMBL/GenBank/DDBJ whole genome shotgun (WGS) entry which is preliminary data.</text>
</comment>